<keyword evidence="2" id="KW-0547">Nucleotide-binding</keyword>
<accession>A0A840NEB9</accession>
<gene>
    <name evidence="5" type="ORF">BJ969_002409</name>
</gene>
<sequence length="281" mass="30018">MTALHTTALSKSYGTRTAVADCTVDLPEGKVIGLVGANGAGKSTFLALAAGLVAPTSGSVRIFGEEVRGGLHPRASYLPQRRALYPDFTVDEMIRAVGAMNRRWSRERVEEALAAHTALDRGAKVGSLSPGVRTRLALALGLGRMPDLLLLDEPLSDLDPLARDEVLRSIMADVAERGTTVVLSSHLLGELREVCDHVLLLHDGRVHLDGDVDELLADHRDLVGPADGEADIVGTVIHGRGTGRQRRLLVRDSGALPPGWEGRAPELESLVTDYLRAARDG</sequence>
<evidence type="ECO:0000313" key="6">
    <source>
        <dbReference type="Proteomes" id="UP000580474"/>
    </source>
</evidence>
<dbReference type="CDD" id="cd03230">
    <property type="entry name" value="ABC_DR_subfamily_A"/>
    <property type="match status" value="1"/>
</dbReference>
<keyword evidence="6" id="KW-1185">Reference proteome</keyword>
<dbReference type="GO" id="GO:0005524">
    <property type="term" value="F:ATP binding"/>
    <property type="evidence" value="ECO:0007669"/>
    <property type="project" value="UniProtKB-KW"/>
</dbReference>
<dbReference type="Gene3D" id="3.40.50.300">
    <property type="entry name" value="P-loop containing nucleotide triphosphate hydrolases"/>
    <property type="match status" value="1"/>
</dbReference>
<dbReference type="SMART" id="SM00382">
    <property type="entry name" value="AAA"/>
    <property type="match status" value="1"/>
</dbReference>
<organism evidence="5 6">
    <name type="scientific">Saccharopolyspora gloriosae</name>
    <dbReference type="NCBI Taxonomy" id="455344"/>
    <lineage>
        <taxon>Bacteria</taxon>
        <taxon>Bacillati</taxon>
        <taxon>Actinomycetota</taxon>
        <taxon>Actinomycetes</taxon>
        <taxon>Pseudonocardiales</taxon>
        <taxon>Pseudonocardiaceae</taxon>
        <taxon>Saccharopolyspora</taxon>
    </lineage>
</organism>
<reference evidence="5 6" key="1">
    <citation type="submission" date="2020-08" db="EMBL/GenBank/DDBJ databases">
        <title>Sequencing the genomes of 1000 actinobacteria strains.</title>
        <authorList>
            <person name="Klenk H.-P."/>
        </authorList>
    </citation>
    <scope>NUCLEOTIDE SEQUENCE [LARGE SCALE GENOMIC DNA]</scope>
    <source>
        <strain evidence="5 6">DSM 45582</strain>
    </source>
</reference>
<dbReference type="PANTHER" id="PTHR42939">
    <property type="entry name" value="ABC TRANSPORTER ATP-BINDING PROTEIN ALBC-RELATED"/>
    <property type="match status" value="1"/>
</dbReference>
<proteinExistence type="predicted"/>
<dbReference type="PANTHER" id="PTHR42939:SF1">
    <property type="entry name" value="ABC TRANSPORTER ATP-BINDING PROTEIN ALBC-RELATED"/>
    <property type="match status" value="1"/>
</dbReference>
<comment type="caution">
    <text evidence="5">The sequence shown here is derived from an EMBL/GenBank/DDBJ whole genome shotgun (WGS) entry which is preliminary data.</text>
</comment>
<dbReference type="InterPro" id="IPR051782">
    <property type="entry name" value="ABC_Transporter_VariousFunc"/>
</dbReference>
<dbReference type="PROSITE" id="PS50893">
    <property type="entry name" value="ABC_TRANSPORTER_2"/>
    <property type="match status" value="1"/>
</dbReference>
<dbReference type="AlphaFoldDB" id="A0A840NEB9"/>
<evidence type="ECO:0000313" key="5">
    <source>
        <dbReference type="EMBL" id="MBB5069321.1"/>
    </source>
</evidence>
<dbReference type="SUPFAM" id="SSF52540">
    <property type="entry name" value="P-loop containing nucleoside triphosphate hydrolases"/>
    <property type="match status" value="1"/>
</dbReference>
<dbReference type="InterPro" id="IPR003593">
    <property type="entry name" value="AAA+_ATPase"/>
</dbReference>
<evidence type="ECO:0000256" key="2">
    <source>
        <dbReference type="ARBA" id="ARBA00022741"/>
    </source>
</evidence>
<dbReference type="Proteomes" id="UP000580474">
    <property type="component" value="Unassembled WGS sequence"/>
</dbReference>
<name>A0A840NEB9_9PSEU</name>
<keyword evidence="1" id="KW-0813">Transport</keyword>
<dbReference type="GO" id="GO:0016887">
    <property type="term" value="F:ATP hydrolysis activity"/>
    <property type="evidence" value="ECO:0007669"/>
    <property type="project" value="InterPro"/>
</dbReference>
<dbReference type="RefSeq" id="WP_184479018.1">
    <property type="nucleotide sequence ID" value="NZ_JACHIV010000001.1"/>
</dbReference>
<dbReference type="EMBL" id="JACHIV010000001">
    <property type="protein sequence ID" value="MBB5069321.1"/>
    <property type="molecule type" value="Genomic_DNA"/>
</dbReference>
<keyword evidence="3 5" id="KW-0067">ATP-binding</keyword>
<dbReference type="Pfam" id="PF00005">
    <property type="entry name" value="ABC_tran"/>
    <property type="match status" value="1"/>
</dbReference>
<evidence type="ECO:0000256" key="1">
    <source>
        <dbReference type="ARBA" id="ARBA00022448"/>
    </source>
</evidence>
<dbReference type="InterPro" id="IPR027417">
    <property type="entry name" value="P-loop_NTPase"/>
</dbReference>
<protein>
    <submittedName>
        <fullName evidence="5">ABC-2 type transport system ATP-binding protein</fullName>
    </submittedName>
</protein>
<feature type="domain" description="ABC transporter" evidence="4">
    <location>
        <begin position="4"/>
        <end position="228"/>
    </location>
</feature>
<evidence type="ECO:0000259" key="4">
    <source>
        <dbReference type="PROSITE" id="PS50893"/>
    </source>
</evidence>
<evidence type="ECO:0000256" key="3">
    <source>
        <dbReference type="ARBA" id="ARBA00022840"/>
    </source>
</evidence>
<dbReference type="InterPro" id="IPR003439">
    <property type="entry name" value="ABC_transporter-like_ATP-bd"/>
</dbReference>